<dbReference type="Pfam" id="PF04717">
    <property type="entry name" value="Phage_base_V"/>
    <property type="match status" value="1"/>
</dbReference>
<dbReference type="InterPro" id="IPR006533">
    <property type="entry name" value="T6SS_Vgr_RhsGE"/>
</dbReference>
<dbReference type="AlphaFoldDB" id="A0A1M5PIF7"/>
<dbReference type="PANTHER" id="PTHR32305:SF15">
    <property type="entry name" value="PROTEIN RHSA-RELATED"/>
    <property type="match status" value="1"/>
</dbReference>
<dbReference type="InterPro" id="IPR037026">
    <property type="entry name" value="Vgr_OB-fold_dom_sf"/>
</dbReference>
<dbReference type="PANTHER" id="PTHR32305">
    <property type="match status" value="1"/>
</dbReference>
<dbReference type="Pfam" id="PF05954">
    <property type="entry name" value="Phage_GPD"/>
    <property type="match status" value="1"/>
</dbReference>
<comment type="subcellular location">
    <subcellularLocation>
        <location evidence="1">Secreted</location>
    </subcellularLocation>
</comment>
<dbReference type="Gene3D" id="3.55.50.10">
    <property type="entry name" value="Baseplate protein-like domains"/>
    <property type="match status" value="1"/>
</dbReference>
<name>A0A1M5PIF7_9RHOB</name>
<dbReference type="SUPFAM" id="SSF69255">
    <property type="entry name" value="gp5 N-terminal domain-like"/>
    <property type="match status" value="1"/>
</dbReference>
<feature type="domain" description="Gp5/Type VI secretion system Vgr protein OB-fold" evidence="5">
    <location>
        <begin position="407"/>
        <end position="475"/>
    </location>
</feature>
<dbReference type="Gene3D" id="2.40.50.230">
    <property type="entry name" value="Gp5 N-terminal domain"/>
    <property type="match status" value="1"/>
</dbReference>
<dbReference type="Pfam" id="PF22178">
    <property type="entry name" value="Gp5_trimer_C"/>
    <property type="match status" value="1"/>
</dbReference>
<accession>A0A1M5PIF7</accession>
<keyword evidence="3" id="KW-0964">Secreted</keyword>
<feature type="region of interest" description="Disordered" evidence="4">
    <location>
        <begin position="482"/>
        <end position="503"/>
    </location>
</feature>
<dbReference type="NCBIfam" id="TIGR01646">
    <property type="entry name" value="vgr_GE"/>
    <property type="match status" value="1"/>
</dbReference>
<dbReference type="Proteomes" id="UP000184221">
    <property type="component" value="Unassembled WGS sequence"/>
</dbReference>
<organism evidence="7 8">
    <name type="scientific">Marivita hallyeonensis</name>
    <dbReference type="NCBI Taxonomy" id="996342"/>
    <lineage>
        <taxon>Bacteria</taxon>
        <taxon>Pseudomonadati</taxon>
        <taxon>Pseudomonadota</taxon>
        <taxon>Alphaproteobacteria</taxon>
        <taxon>Rhodobacterales</taxon>
        <taxon>Roseobacteraceae</taxon>
        <taxon>Marivita</taxon>
    </lineage>
</organism>
<dbReference type="InterPro" id="IPR017847">
    <property type="entry name" value="T6SS_RhsGE_Vgr_subset"/>
</dbReference>
<evidence type="ECO:0000259" key="6">
    <source>
        <dbReference type="Pfam" id="PF22178"/>
    </source>
</evidence>
<dbReference type="OrthoDB" id="9762420at2"/>
<dbReference type="GO" id="GO:0005576">
    <property type="term" value="C:extracellular region"/>
    <property type="evidence" value="ECO:0007669"/>
    <property type="project" value="UniProtKB-SubCell"/>
</dbReference>
<evidence type="ECO:0000256" key="4">
    <source>
        <dbReference type="SAM" id="MobiDB-lite"/>
    </source>
</evidence>
<dbReference type="EMBL" id="FQXC01000001">
    <property type="protein sequence ID" value="SHH01319.1"/>
    <property type="molecule type" value="Genomic_DNA"/>
</dbReference>
<dbReference type="STRING" id="996342.SAMN05443551_1305"/>
<comment type="similarity">
    <text evidence="2">Belongs to the VgrG protein family.</text>
</comment>
<dbReference type="Gene3D" id="4.10.220.110">
    <property type="match status" value="1"/>
</dbReference>
<dbReference type="SUPFAM" id="SSF69349">
    <property type="entry name" value="Phage fibre proteins"/>
    <property type="match status" value="1"/>
</dbReference>
<sequence length="648" mass="72457">MLIDLDPSKFPLRLEGDCTEKKLLPIVARVTERISTIPTIEVDFFCENGKLALEEIVGKTMHLVAESDDKSKKRWFRGTCVSAEFVERFTVGGHYKAVVRPWLWFLTRRTDLRIFQEMNVVDIIQAVLGEHNFSGHLKLKLGKSYDNRTYCVQYRETDFDFISRLMEEEGIYYHFEHDPETEEMVLSDGLQDALSVPEPSSLMYNPTRMRSTIEITDPLVFDWMGSEQVRSGKVSLEDYDFENSTSSMKALSTVAAGTYSKAADVRYDYPGRYRSSSLGEHYAKVRMEAEAIQHHIVNGTSDAVHLAVGRTFSVTKLERTKDPANVLLVACKHDFVQLEAIADGYFEKAGEVLETAGIGDMHEPHRVRFEAVDKTKQYRAPIVTSWPNVGGIHTAVVTGPPGEEIYTDKYGRIKVQFHWDQDGNKDDNTTCWVRTMMPWTGKNWGAIAVPRIGQEVVIDFEEGDPDRPLCVGMLYNDRTMPPYKLPDNKTQSGVKTNSSPGGGGFNELMFEDKAGDELVRFQSEKNYEEIVKNNATVEIGVQKKDPGDLTLTVENDYTKTINSGDETTIVQSGDKTVDVQSGKIVMTAARSIELTVGSSTIFMDPYSISITSPTITVEGTGKVDVTSPLTTVNADGLLTLTGNLVAIN</sequence>
<evidence type="ECO:0000313" key="8">
    <source>
        <dbReference type="Proteomes" id="UP000184221"/>
    </source>
</evidence>
<dbReference type="NCBIfam" id="TIGR03361">
    <property type="entry name" value="VI_Rhs_Vgr"/>
    <property type="match status" value="1"/>
</dbReference>
<proteinExistence type="inferred from homology"/>
<feature type="compositionally biased region" description="Polar residues" evidence="4">
    <location>
        <begin position="488"/>
        <end position="499"/>
    </location>
</feature>
<gene>
    <name evidence="7" type="ORF">SAMN05443551_1305</name>
</gene>
<dbReference type="InterPro" id="IPR006531">
    <property type="entry name" value="Gp5/Vgr_OB"/>
</dbReference>
<dbReference type="InterPro" id="IPR054030">
    <property type="entry name" value="Gp5_Vgr_C"/>
</dbReference>
<dbReference type="Gene3D" id="2.30.110.50">
    <property type="match status" value="1"/>
</dbReference>
<evidence type="ECO:0000256" key="3">
    <source>
        <dbReference type="ARBA" id="ARBA00022525"/>
    </source>
</evidence>
<keyword evidence="8" id="KW-1185">Reference proteome</keyword>
<dbReference type="InterPro" id="IPR050708">
    <property type="entry name" value="T6SS_VgrG/RHS"/>
</dbReference>
<dbReference type="SUPFAM" id="SSF69279">
    <property type="entry name" value="Phage tail proteins"/>
    <property type="match status" value="2"/>
</dbReference>
<protein>
    <submittedName>
        <fullName evidence="7">Type VI secretion system secreted protein VgrG</fullName>
    </submittedName>
</protein>
<evidence type="ECO:0000313" key="7">
    <source>
        <dbReference type="EMBL" id="SHH01319.1"/>
    </source>
</evidence>
<evidence type="ECO:0000256" key="1">
    <source>
        <dbReference type="ARBA" id="ARBA00004613"/>
    </source>
</evidence>
<reference evidence="7 8" key="1">
    <citation type="submission" date="2016-11" db="EMBL/GenBank/DDBJ databases">
        <authorList>
            <person name="Jaros S."/>
            <person name="Januszkiewicz K."/>
            <person name="Wedrychowicz H."/>
        </authorList>
    </citation>
    <scope>NUCLEOTIDE SEQUENCE [LARGE SCALE GENOMIC DNA]</scope>
    <source>
        <strain evidence="7 8">DSM 29431</strain>
    </source>
</reference>
<evidence type="ECO:0000259" key="5">
    <source>
        <dbReference type="Pfam" id="PF04717"/>
    </source>
</evidence>
<evidence type="ECO:0000256" key="2">
    <source>
        <dbReference type="ARBA" id="ARBA00005558"/>
    </source>
</evidence>
<feature type="domain" description="Gp5/Type VI secretion system Vgr C-terminal trimerisation" evidence="6">
    <location>
        <begin position="492"/>
        <end position="585"/>
    </location>
</feature>